<dbReference type="PROSITE" id="PS50011">
    <property type="entry name" value="PROTEIN_KINASE_DOM"/>
    <property type="match status" value="1"/>
</dbReference>
<comment type="catalytic activity">
    <reaction evidence="9">
        <text>L-seryl-[protein] + ATP = O-phospho-L-seryl-[protein] + ADP + H(+)</text>
        <dbReference type="Rhea" id="RHEA:17989"/>
        <dbReference type="Rhea" id="RHEA-COMP:9863"/>
        <dbReference type="Rhea" id="RHEA-COMP:11604"/>
        <dbReference type="ChEBI" id="CHEBI:15378"/>
        <dbReference type="ChEBI" id="CHEBI:29999"/>
        <dbReference type="ChEBI" id="CHEBI:30616"/>
        <dbReference type="ChEBI" id="CHEBI:83421"/>
        <dbReference type="ChEBI" id="CHEBI:456216"/>
        <dbReference type="EC" id="2.7.11.22"/>
    </reaction>
</comment>
<comment type="similarity">
    <text evidence="1">Belongs to the protein kinase superfamily. CMGC Ser/Thr protein kinase family. CDC2/CDKX subfamily.</text>
</comment>
<feature type="binding site" evidence="11">
    <location>
        <begin position="21"/>
        <end position="29"/>
    </location>
    <ligand>
        <name>ATP</name>
        <dbReference type="ChEBI" id="CHEBI:30616"/>
    </ligand>
</feature>
<evidence type="ECO:0000313" key="16">
    <source>
        <dbReference type="EMBL" id="PWN90390.1"/>
    </source>
</evidence>
<accession>A0A316YLF2</accession>
<dbReference type="AlphaFoldDB" id="A0A316YLF2"/>
<dbReference type="InterPro" id="IPR017441">
    <property type="entry name" value="Protein_kinase_ATP_BS"/>
</dbReference>
<feature type="region of interest" description="Disordered" evidence="14">
    <location>
        <begin position="300"/>
        <end position="369"/>
    </location>
</feature>
<dbReference type="GO" id="GO:0005524">
    <property type="term" value="F:ATP binding"/>
    <property type="evidence" value="ECO:0007669"/>
    <property type="project" value="UniProtKB-UniRule"/>
</dbReference>
<dbReference type="CDD" id="cd07841">
    <property type="entry name" value="STKc_CDK7"/>
    <property type="match status" value="1"/>
</dbReference>
<dbReference type="RefSeq" id="XP_025377588.1">
    <property type="nucleotide sequence ID" value="XM_025525011.1"/>
</dbReference>
<evidence type="ECO:0000256" key="5">
    <source>
        <dbReference type="ARBA" id="ARBA00022741"/>
    </source>
</evidence>
<dbReference type="InterPro" id="IPR037770">
    <property type="entry name" value="CDK7"/>
</dbReference>
<keyword evidence="3" id="KW-0597">Phosphoprotein</keyword>
<dbReference type="InterPro" id="IPR050108">
    <property type="entry name" value="CDK"/>
</dbReference>
<dbReference type="STRING" id="215250.A0A316YLF2"/>
<dbReference type="PROSITE" id="PS00107">
    <property type="entry name" value="PROTEIN_KINASE_ATP"/>
    <property type="match status" value="1"/>
</dbReference>
<feature type="binding site" evidence="12">
    <location>
        <position position="45"/>
    </location>
    <ligand>
        <name>ATP</name>
        <dbReference type="ChEBI" id="CHEBI:30616"/>
    </ligand>
</feature>
<dbReference type="FunFam" id="3.30.200.20:FF:000124">
    <property type="entry name" value="Cyclin-dependent kinase 4"/>
    <property type="match status" value="1"/>
</dbReference>
<dbReference type="FunCoup" id="A0A316YLF2">
    <property type="interactions" value="705"/>
</dbReference>
<feature type="active site" description="Proton acceptor" evidence="10">
    <location>
        <position position="141"/>
    </location>
</feature>
<keyword evidence="17" id="KW-1185">Reference proteome</keyword>
<dbReference type="GO" id="GO:0005737">
    <property type="term" value="C:cytoplasm"/>
    <property type="evidence" value="ECO:0007669"/>
    <property type="project" value="TreeGrafter"/>
</dbReference>
<feature type="compositionally biased region" description="Basic and acidic residues" evidence="14">
    <location>
        <begin position="316"/>
        <end position="341"/>
    </location>
</feature>
<evidence type="ECO:0000256" key="11">
    <source>
        <dbReference type="PIRSR" id="PIRSR637770-2"/>
    </source>
</evidence>
<dbReference type="InterPro" id="IPR011009">
    <property type="entry name" value="Kinase-like_dom_sf"/>
</dbReference>
<feature type="binding site" evidence="11">
    <location>
        <position position="44"/>
    </location>
    <ligand>
        <name>ATP</name>
        <dbReference type="ChEBI" id="CHEBI:30616"/>
    </ligand>
</feature>
<dbReference type="PANTHER" id="PTHR24056:SF0">
    <property type="entry name" value="CYCLIN-DEPENDENT KINASE 7"/>
    <property type="match status" value="1"/>
</dbReference>
<dbReference type="Proteomes" id="UP000245768">
    <property type="component" value="Unassembled WGS sequence"/>
</dbReference>
<keyword evidence="5 11" id="KW-0547">Nucleotide-binding</keyword>
<gene>
    <name evidence="16" type="ORF">FA10DRAFT_301653</name>
</gene>
<dbReference type="PANTHER" id="PTHR24056">
    <property type="entry name" value="CELL DIVISION PROTEIN KINASE"/>
    <property type="match status" value="1"/>
</dbReference>
<keyword evidence="7 11" id="KW-0067">ATP-binding</keyword>
<evidence type="ECO:0000259" key="15">
    <source>
        <dbReference type="PROSITE" id="PS50011"/>
    </source>
</evidence>
<evidence type="ECO:0000256" key="2">
    <source>
        <dbReference type="ARBA" id="ARBA00022527"/>
    </source>
</evidence>
<dbReference type="Gene3D" id="1.10.510.10">
    <property type="entry name" value="Transferase(Phosphotransferase) domain 1"/>
    <property type="match status" value="1"/>
</dbReference>
<dbReference type="GO" id="GO:0008353">
    <property type="term" value="F:RNA polymerase II CTD heptapeptide repeat kinase activity"/>
    <property type="evidence" value="ECO:0007669"/>
    <property type="project" value="InterPro"/>
</dbReference>
<evidence type="ECO:0000256" key="12">
    <source>
        <dbReference type="PROSITE-ProRule" id="PRU10141"/>
    </source>
</evidence>
<evidence type="ECO:0000256" key="10">
    <source>
        <dbReference type="PIRSR" id="PIRSR637770-1"/>
    </source>
</evidence>
<dbReference type="InterPro" id="IPR008271">
    <property type="entry name" value="Ser/Thr_kinase_AS"/>
</dbReference>
<dbReference type="SMART" id="SM00220">
    <property type="entry name" value="S_TKc"/>
    <property type="match status" value="1"/>
</dbReference>
<comment type="catalytic activity">
    <reaction evidence="8">
        <text>L-threonyl-[protein] + ATP = O-phospho-L-threonyl-[protein] + ADP + H(+)</text>
        <dbReference type="Rhea" id="RHEA:46608"/>
        <dbReference type="Rhea" id="RHEA-COMP:11060"/>
        <dbReference type="Rhea" id="RHEA-COMP:11605"/>
        <dbReference type="ChEBI" id="CHEBI:15378"/>
        <dbReference type="ChEBI" id="CHEBI:30013"/>
        <dbReference type="ChEBI" id="CHEBI:30616"/>
        <dbReference type="ChEBI" id="CHEBI:61977"/>
        <dbReference type="ChEBI" id="CHEBI:456216"/>
        <dbReference type="EC" id="2.7.11.22"/>
    </reaction>
</comment>
<dbReference type="InterPro" id="IPR000719">
    <property type="entry name" value="Prot_kinase_dom"/>
</dbReference>
<evidence type="ECO:0000256" key="13">
    <source>
        <dbReference type="RuleBase" id="RU000304"/>
    </source>
</evidence>
<dbReference type="FunFam" id="1.10.510.10:FF:000611">
    <property type="entry name" value="CMGC family protein kinase"/>
    <property type="match status" value="1"/>
</dbReference>
<evidence type="ECO:0000256" key="7">
    <source>
        <dbReference type="ARBA" id="ARBA00022840"/>
    </source>
</evidence>
<dbReference type="PROSITE" id="PS00108">
    <property type="entry name" value="PROTEIN_KINASE_ST"/>
    <property type="match status" value="1"/>
</dbReference>
<dbReference type="Pfam" id="PF00069">
    <property type="entry name" value="Pkinase"/>
    <property type="match status" value="1"/>
</dbReference>
<dbReference type="EMBL" id="KZ819636">
    <property type="protein sequence ID" value="PWN90390.1"/>
    <property type="molecule type" value="Genomic_DNA"/>
</dbReference>
<reference evidence="16" key="1">
    <citation type="journal article" date="2018" name="Mol. Biol. Evol.">
        <title>Broad Genomic Sampling Reveals a Smut Pathogenic Ancestry of the Fungal Clade Ustilaginomycotina.</title>
        <authorList>
            <person name="Kijpornyongpan T."/>
            <person name="Mondo S.J."/>
            <person name="Barry K."/>
            <person name="Sandor L."/>
            <person name="Lee J."/>
            <person name="Lipzen A."/>
            <person name="Pangilinan J."/>
            <person name="LaButti K."/>
            <person name="Hainaut M."/>
            <person name="Henrissat B."/>
            <person name="Grigoriev I.V."/>
            <person name="Spatafora J.W."/>
            <person name="Aime M.C."/>
        </authorList>
    </citation>
    <scope>NUCLEOTIDE SEQUENCE [LARGE SCALE GENOMIC DNA]</scope>
    <source>
        <strain evidence="16">MCA 4198</strain>
    </source>
</reference>
<organism evidence="16 17">
    <name type="scientific">Acaromyces ingoldii</name>
    <dbReference type="NCBI Taxonomy" id="215250"/>
    <lineage>
        <taxon>Eukaryota</taxon>
        <taxon>Fungi</taxon>
        <taxon>Dikarya</taxon>
        <taxon>Basidiomycota</taxon>
        <taxon>Ustilaginomycotina</taxon>
        <taxon>Exobasidiomycetes</taxon>
        <taxon>Exobasidiales</taxon>
        <taxon>Cryptobasidiaceae</taxon>
        <taxon>Acaromyces</taxon>
    </lineage>
</organism>
<name>A0A316YLF2_9BASI</name>
<sequence length="383" mass="43093">MQTAAEKNAAIRTSYAKLAKVGEGTYASVFLARHTATSRKVAIKKIKVVDSKDGMDMSAIREVKVLRELRHPNVIELVDVFSSGSTATPSLNLVLEFLDTDLERLIGDTNLVFKPGDIKSWMLMLCRGLEFCHRHYILHRDLKPNNLLISPQGELKIADFGMAREWADAGLRMTPVVITLWYRPPELLMGSRHYSTTVDMWSVGCIFAELLVRRPFITGEAELQQLSRIWQVLGSPTEKDWPGMKTLPLYMPSTEQFPKPTLRFIFPAASQDTIDMISKLLLYDPSKRMSANEALHHPYFRSQPAPTHHTLLPRHPTKDKTDNETDHPLLSHSDVKDKNRTAGDIASNRDAPAATTKKRTALGGASPNTVARLRKVARRLAYD</sequence>
<dbReference type="Gene3D" id="3.30.200.20">
    <property type="entry name" value="Phosphorylase Kinase, domain 1"/>
    <property type="match status" value="1"/>
</dbReference>
<evidence type="ECO:0000256" key="4">
    <source>
        <dbReference type="ARBA" id="ARBA00022679"/>
    </source>
</evidence>
<evidence type="ECO:0000256" key="6">
    <source>
        <dbReference type="ARBA" id="ARBA00022777"/>
    </source>
</evidence>
<feature type="domain" description="Protein kinase" evidence="15">
    <location>
        <begin position="15"/>
        <end position="300"/>
    </location>
</feature>
<dbReference type="GeneID" id="37046927"/>
<keyword evidence="2 13" id="KW-0723">Serine/threonine-protein kinase</keyword>
<proteinExistence type="inferred from homology"/>
<evidence type="ECO:0000313" key="17">
    <source>
        <dbReference type="Proteomes" id="UP000245768"/>
    </source>
</evidence>
<evidence type="ECO:0000256" key="9">
    <source>
        <dbReference type="ARBA" id="ARBA00048367"/>
    </source>
</evidence>
<protein>
    <submittedName>
        <fullName evidence="16">Putative KIN28-cyclin-dependent ser/thr protein kinase</fullName>
    </submittedName>
</protein>
<dbReference type="GO" id="GO:0070985">
    <property type="term" value="C:transcription factor TFIIK complex"/>
    <property type="evidence" value="ECO:0007669"/>
    <property type="project" value="InterPro"/>
</dbReference>
<evidence type="ECO:0000256" key="8">
    <source>
        <dbReference type="ARBA" id="ARBA00047811"/>
    </source>
</evidence>
<evidence type="ECO:0000256" key="1">
    <source>
        <dbReference type="ARBA" id="ARBA00006485"/>
    </source>
</evidence>
<keyword evidence="6 16" id="KW-0418">Kinase</keyword>
<dbReference type="GO" id="GO:0045944">
    <property type="term" value="P:positive regulation of transcription by RNA polymerase II"/>
    <property type="evidence" value="ECO:0007669"/>
    <property type="project" value="TreeGrafter"/>
</dbReference>
<evidence type="ECO:0000256" key="3">
    <source>
        <dbReference type="ARBA" id="ARBA00022553"/>
    </source>
</evidence>
<keyword evidence="4" id="KW-0808">Transferase</keyword>
<dbReference type="InParanoid" id="A0A316YLF2"/>
<evidence type="ECO:0000256" key="14">
    <source>
        <dbReference type="SAM" id="MobiDB-lite"/>
    </source>
</evidence>
<dbReference type="SUPFAM" id="SSF56112">
    <property type="entry name" value="Protein kinase-like (PK-like)"/>
    <property type="match status" value="1"/>
</dbReference>
<dbReference type="GO" id="GO:0004693">
    <property type="term" value="F:cyclin-dependent protein serine/threonine kinase activity"/>
    <property type="evidence" value="ECO:0007669"/>
    <property type="project" value="UniProtKB-EC"/>
</dbReference>
<dbReference type="OrthoDB" id="1732493at2759"/>